<dbReference type="GO" id="GO:0005524">
    <property type="term" value="F:ATP binding"/>
    <property type="evidence" value="ECO:0007669"/>
    <property type="project" value="UniProtKB-KW"/>
</dbReference>
<dbReference type="InterPro" id="IPR052059">
    <property type="entry name" value="CR_Ser/Thr_kinase"/>
</dbReference>
<keyword evidence="4" id="KW-0067">ATP-binding</keyword>
<evidence type="ECO:0000313" key="5">
    <source>
        <dbReference type="EMBL" id="KAI5079091.1"/>
    </source>
</evidence>
<sequence length="101" mass="11074">MKGRLLAVTDPRLEGLFNAEEMKKVIELGLLCVHSNPLRRPSMQQAVQVLMYHAYLPIADLGAKNSMAYSLAENSTSYSFASSSASQAWESVDSSIHLSGR</sequence>
<reference evidence="5" key="1">
    <citation type="submission" date="2021-01" db="EMBL/GenBank/DDBJ databases">
        <title>Adiantum capillus-veneris genome.</title>
        <authorList>
            <person name="Fang Y."/>
            <person name="Liao Q."/>
        </authorList>
    </citation>
    <scope>NUCLEOTIDE SEQUENCE</scope>
    <source>
        <strain evidence="5">H3</strain>
        <tissue evidence="5">Leaf</tissue>
    </source>
</reference>
<evidence type="ECO:0000256" key="2">
    <source>
        <dbReference type="ARBA" id="ARBA00022741"/>
    </source>
</evidence>
<dbReference type="SUPFAM" id="SSF56112">
    <property type="entry name" value="Protein kinase-like (PK-like)"/>
    <property type="match status" value="1"/>
</dbReference>
<accession>A0A9D4ZMT1</accession>
<protein>
    <submittedName>
        <fullName evidence="5">Uncharacterized protein</fullName>
    </submittedName>
</protein>
<keyword evidence="6" id="KW-1185">Reference proteome</keyword>
<evidence type="ECO:0000256" key="3">
    <source>
        <dbReference type="ARBA" id="ARBA00022777"/>
    </source>
</evidence>
<dbReference type="Proteomes" id="UP000886520">
    <property type="component" value="Chromosome 6"/>
</dbReference>
<dbReference type="PANTHER" id="PTHR47973">
    <property type="entry name" value="CYSTEINE-RICH RECEPTOR-LIKE PROTEIN KINASE 3"/>
    <property type="match status" value="1"/>
</dbReference>
<comment type="caution">
    <text evidence="5">The sequence shown here is derived from an EMBL/GenBank/DDBJ whole genome shotgun (WGS) entry which is preliminary data.</text>
</comment>
<dbReference type="AlphaFoldDB" id="A0A9D4ZMT1"/>
<proteinExistence type="predicted"/>
<name>A0A9D4ZMT1_ADICA</name>
<evidence type="ECO:0000256" key="4">
    <source>
        <dbReference type="ARBA" id="ARBA00022840"/>
    </source>
</evidence>
<dbReference type="OrthoDB" id="543442at2759"/>
<evidence type="ECO:0000256" key="1">
    <source>
        <dbReference type="ARBA" id="ARBA00022679"/>
    </source>
</evidence>
<dbReference type="Gene3D" id="1.10.510.10">
    <property type="entry name" value="Transferase(Phosphotransferase) domain 1"/>
    <property type="match status" value="1"/>
</dbReference>
<evidence type="ECO:0000313" key="6">
    <source>
        <dbReference type="Proteomes" id="UP000886520"/>
    </source>
</evidence>
<dbReference type="EMBL" id="JABFUD020000006">
    <property type="protein sequence ID" value="KAI5079091.1"/>
    <property type="molecule type" value="Genomic_DNA"/>
</dbReference>
<dbReference type="InterPro" id="IPR011009">
    <property type="entry name" value="Kinase-like_dom_sf"/>
</dbReference>
<dbReference type="GO" id="GO:0016301">
    <property type="term" value="F:kinase activity"/>
    <property type="evidence" value="ECO:0007669"/>
    <property type="project" value="UniProtKB-KW"/>
</dbReference>
<organism evidence="5 6">
    <name type="scientific">Adiantum capillus-veneris</name>
    <name type="common">Maidenhair fern</name>
    <dbReference type="NCBI Taxonomy" id="13818"/>
    <lineage>
        <taxon>Eukaryota</taxon>
        <taxon>Viridiplantae</taxon>
        <taxon>Streptophyta</taxon>
        <taxon>Embryophyta</taxon>
        <taxon>Tracheophyta</taxon>
        <taxon>Polypodiopsida</taxon>
        <taxon>Polypodiidae</taxon>
        <taxon>Polypodiales</taxon>
        <taxon>Pteridineae</taxon>
        <taxon>Pteridaceae</taxon>
        <taxon>Vittarioideae</taxon>
        <taxon>Adiantum</taxon>
    </lineage>
</organism>
<keyword evidence="1" id="KW-0808">Transferase</keyword>
<keyword evidence="3" id="KW-0418">Kinase</keyword>
<gene>
    <name evidence="5" type="ORF">GOP47_0006762</name>
</gene>
<keyword evidence="2" id="KW-0547">Nucleotide-binding</keyword>